<sequence length="152" mass="17898">MLGRTSSGKSYVYFTSEDQKTCKMLSLWSRETYGDIYEDPKKLEAQMKVLEENSVMNNTKVNICEPSRCRAEFTKYLKLQDAILRQKARAKWLEEGDANTSYFHSTIKDRRRLSLKKIMNEQNQCLEGNDQIVEGAVSFYQNLFSRESLYRY</sequence>
<protein>
    <submittedName>
        <fullName evidence="1">Putative ovule protein</fullName>
    </submittedName>
</protein>
<accession>A0A0V0H5Y0</accession>
<proteinExistence type="predicted"/>
<dbReference type="EMBL" id="GEDG01024715">
    <property type="protein sequence ID" value="JAP15764.1"/>
    <property type="molecule type" value="Transcribed_RNA"/>
</dbReference>
<reference evidence="1" key="1">
    <citation type="submission" date="2015-12" db="EMBL/GenBank/DDBJ databases">
        <title>Gene expression during late stages of embryo sac development: a critical building block for successful pollen-pistil interactions.</title>
        <authorList>
            <person name="Liu Y."/>
            <person name="Joly V."/>
            <person name="Sabar M."/>
            <person name="Matton D.P."/>
        </authorList>
    </citation>
    <scope>NUCLEOTIDE SEQUENCE</scope>
</reference>
<name>A0A0V0H5Y0_SOLCH</name>
<dbReference type="AlphaFoldDB" id="A0A0V0H5Y0"/>
<evidence type="ECO:0000313" key="1">
    <source>
        <dbReference type="EMBL" id="JAP15764.1"/>
    </source>
</evidence>
<organism evidence="1">
    <name type="scientific">Solanum chacoense</name>
    <name type="common">Chaco potato</name>
    <dbReference type="NCBI Taxonomy" id="4108"/>
    <lineage>
        <taxon>Eukaryota</taxon>
        <taxon>Viridiplantae</taxon>
        <taxon>Streptophyta</taxon>
        <taxon>Embryophyta</taxon>
        <taxon>Tracheophyta</taxon>
        <taxon>Spermatophyta</taxon>
        <taxon>Magnoliopsida</taxon>
        <taxon>eudicotyledons</taxon>
        <taxon>Gunneridae</taxon>
        <taxon>Pentapetalae</taxon>
        <taxon>asterids</taxon>
        <taxon>lamiids</taxon>
        <taxon>Solanales</taxon>
        <taxon>Solanaceae</taxon>
        <taxon>Solanoideae</taxon>
        <taxon>Solaneae</taxon>
        <taxon>Solanum</taxon>
    </lineage>
</organism>